<gene>
    <name evidence="1" type="ORF">RI129_011899</name>
</gene>
<sequence length="146" mass="17025">MYDFINLFDLRQSNTVLNCSDRLLDLIVSNLTCVVRHHDLPMVTEHGYHPALDLSLDCVNKTLSKFNTNKVNKRYNFNRANYIELYSALADIDWSFLKNHDDVNVACIEFYNVLYNLIDRFVPTYHNKYCTYPNGSLQLLSSVGYV</sequence>
<dbReference type="EMBL" id="JAVRBK010000009">
    <property type="protein sequence ID" value="KAK5639407.1"/>
    <property type="molecule type" value="Genomic_DNA"/>
</dbReference>
<keyword evidence="2" id="KW-1185">Reference proteome</keyword>
<reference evidence="1 2" key="1">
    <citation type="journal article" date="2024" name="Insects">
        <title>An Improved Chromosome-Level Genome Assembly of the Firefly Pyrocoelia pectoralis.</title>
        <authorList>
            <person name="Fu X."/>
            <person name="Meyer-Rochow V.B."/>
            <person name="Ballantyne L."/>
            <person name="Zhu X."/>
        </authorList>
    </citation>
    <scope>NUCLEOTIDE SEQUENCE [LARGE SCALE GENOMIC DNA]</scope>
    <source>
        <strain evidence="1">XCY_ONT2</strain>
    </source>
</reference>
<name>A0AAN7ZDE4_9COLE</name>
<organism evidence="1 2">
    <name type="scientific">Pyrocoelia pectoralis</name>
    <dbReference type="NCBI Taxonomy" id="417401"/>
    <lineage>
        <taxon>Eukaryota</taxon>
        <taxon>Metazoa</taxon>
        <taxon>Ecdysozoa</taxon>
        <taxon>Arthropoda</taxon>
        <taxon>Hexapoda</taxon>
        <taxon>Insecta</taxon>
        <taxon>Pterygota</taxon>
        <taxon>Neoptera</taxon>
        <taxon>Endopterygota</taxon>
        <taxon>Coleoptera</taxon>
        <taxon>Polyphaga</taxon>
        <taxon>Elateriformia</taxon>
        <taxon>Elateroidea</taxon>
        <taxon>Lampyridae</taxon>
        <taxon>Lampyrinae</taxon>
        <taxon>Pyrocoelia</taxon>
    </lineage>
</organism>
<comment type="caution">
    <text evidence="1">The sequence shown here is derived from an EMBL/GenBank/DDBJ whole genome shotgun (WGS) entry which is preliminary data.</text>
</comment>
<evidence type="ECO:0000313" key="1">
    <source>
        <dbReference type="EMBL" id="KAK5639407.1"/>
    </source>
</evidence>
<dbReference type="AlphaFoldDB" id="A0AAN7ZDE4"/>
<evidence type="ECO:0000313" key="2">
    <source>
        <dbReference type="Proteomes" id="UP001329430"/>
    </source>
</evidence>
<dbReference type="Proteomes" id="UP001329430">
    <property type="component" value="Chromosome 9"/>
</dbReference>
<protein>
    <submittedName>
        <fullName evidence="1">Uncharacterized protein</fullName>
    </submittedName>
</protein>
<proteinExistence type="predicted"/>
<accession>A0AAN7ZDE4</accession>